<keyword evidence="3" id="KW-1185">Reference proteome</keyword>
<dbReference type="EMBL" id="JAXCLX010000001">
    <property type="protein sequence ID" value="MDY0871139.1"/>
    <property type="molecule type" value="Genomic_DNA"/>
</dbReference>
<proteinExistence type="predicted"/>
<keyword evidence="1" id="KW-0812">Transmembrane</keyword>
<sequence>MDPWRRKLSRLDRSRRSAASIANWGKVALGIGICAALWFLLGGRPQVLEKQNMAPEEAASATPGKGDASRLLEQERFAEALP</sequence>
<gene>
    <name evidence="2" type="ORF">SMD31_04375</name>
</gene>
<reference evidence="2 3" key="1">
    <citation type="journal article" date="2013" name="Antonie Van Leeuwenhoek">
        <title>Dongia rigui sp. nov., isolated from freshwater of a large wetland in Korea.</title>
        <authorList>
            <person name="Baik K.S."/>
            <person name="Hwang Y.M."/>
            <person name="Choi J.S."/>
            <person name="Kwon J."/>
            <person name="Seong C.N."/>
        </authorList>
    </citation>
    <scope>NUCLEOTIDE SEQUENCE [LARGE SCALE GENOMIC DNA]</scope>
    <source>
        <strain evidence="2 3">04SU4-P</strain>
    </source>
</reference>
<dbReference type="Proteomes" id="UP001271769">
    <property type="component" value="Unassembled WGS sequence"/>
</dbReference>
<evidence type="ECO:0000313" key="2">
    <source>
        <dbReference type="EMBL" id="MDY0871139.1"/>
    </source>
</evidence>
<evidence type="ECO:0000256" key="1">
    <source>
        <dbReference type="SAM" id="Phobius"/>
    </source>
</evidence>
<feature type="transmembrane region" description="Helical" evidence="1">
    <location>
        <begin position="21"/>
        <end position="41"/>
    </location>
</feature>
<comment type="caution">
    <text evidence="2">The sequence shown here is derived from an EMBL/GenBank/DDBJ whole genome shotgun (WGS) entry which is preliminary data.</text>
</comment>
<protein>
    <submittedName>
        <fullName evidence="2">Uncharacterized protein</fullName>
    </submittedName>
</protein>
<accession>A0ABU5DUX8</accession>
<keyword evidence="1" id="KW-1133">Transmembrane helix</keyword>
<evidence type="ECO:0000313" key="3">
    <source>
        <dbReference type="Proteomes" id="UP001271769"/>
    </source>
</evidence>
<organism evidence="2 3">
    <name type="scientific">Dongia rigui</name>
    <dbReference type="NCBI Taxonomy" id="940149"/>
    <lineage>
        <taxon>Bacteria</taxon>
        <taxon>Pseudomonadati</taxon>
        <taxon>Pseudomonadota</taxon>
        <taxon>Alphaproteobacteria</taxon>
        <taxon>Rhodospirillales</taxon>
        <taxon>Dongiaceae</taxon>
        <taxon>Dongia</taxon>
    </lineage>
</organism>
<name>A0ABU5DUX8_9PROT</name>
<keyword evidence="1" id="KW-0472">Membrane</keyword>